<keyword evidence="1" id="KW-1133">Transmembrane helix</keyword>
<organism evidence="2 3">
    <name type="scientific">Cryptotermes secundus</name>
    <dbReference type="NCBI Taxonomy" id="105785"/>
    <lineage>
        <taxon>Eukaryota</taxon>
        <taxon>Metazoa</taxon>
        <taxon>Ecdysozoa</taxon>
        <taxon>Arthropoda</taxon>
        <taxon>Hexapoda</taxon>
        <taxon>Insecta</taxon>
        <taxon>Pterygota</taxon>
        <taxon>Neoptera</taxon>
        <taxon>Polyneoptera</taxon>
        <taxon>Dictyoptera</taxon>
        <taxon>Blattodea</taxon>
        <taxon>Blattoidea</taxon>
        <taxon>Termitoidae</taxon>
        <taxon>Kalotermitidae</taxon>
        <taxon>Cryptotermitinae</taxon>
        <taxon>Cryptotermes</taxon>
    </lineage>
</organism>
<evidence type="ECO:0000313" key="3">
    <source>
        <dbReference type="Proteomes" id="UP000235965"/>
    </source>
</evidence>
<sequence length="177" mass="21093">MDRLPNNMVMEVTSNHYCFFLLFLFLLFHHFLLLLPLFLPPFLFALLFLLFLNPLFLPRVLSFFLSRILLRPTFILLVTLLPLLFFFLALLFNSVNRFIFNFLPPFFSFFLVSFYLLLLLFIVHLFLLHLPFSDSVLFIFFLYYPVFPCSFTACSLRLSHFLFHASSTSSFFSNTFI</sequence>
<protein>
    <submittedName>
        <fullName evidence="2">Uncharacterized protein</fullName>
    </submittedName>
</protein>
<feature type="transmembrane region" description="Helical" evidence="1">
    <location>
        <begin position="135"/>
        <end position="158"/>
    </location>
</feature>
<dbReference type="AlphaFoldDB" id="A0A2J7RS98"/>
<keyword evidence="1" id="KW-0812">Transmembrane</keyword>
<feature type="transmembrane region" description="Helical" evidence="1">
    <location>
        <begin position="69"/>
        <end position="94"/>
    </location>
</feature>
<evidence type="ECO:0000313" key="2">
    <source>
        <dbReference type="EMBL" id="PNF43692.1"/>
    </source>
</evidence>
<gene>
    <name evidence="2" type="ORF">B7P43_G14618</name>
</gene>
<dbReference type="InParanoid" id="A0A2J7RS98"/>
<proteinExistence type="predicted"/>
<comment type="caution">
    <text evidence="2">The sequence shown here is derived from an EMBL/GenBank/DDBJ whole genome shotgun (WGS) entry which is preliminary data.</text>
</comment>
<dbReference type="Proteomes" id="UP000235965">
    <property type="component" value="Unassembled WGS sequence"/>
</dbReference>
<keyword evidence="3" id="KW-1185">Reference proteome</keyword>
<reference evidence="2 3" key="1">
    <citation type="submission" date="2017-12" db="EMBL/GenBank/DDBJ databases">
        <title>Hemimetabolous genomes reveal molecular basis of termite eusociality.</title>
        <authorList>
            <person name="Harrison M.C."/>
            <person name="Jongepier E."/>
            <person name="Robertson H.M."/>
            <person name="Arning N."/>
            <person name="Bitard-Feildel T."/>
            <person name="Chao H."/>
            <person name="Childers C.P."/>
            <person name="Dinh H."/>
            <person name="Doddapaneni H."/>
            <person name="Dugan S."/>
            <person name="Gowin J."/>
            <person name="Greiner C."/>
            <person name="Han Y."/>
            <person name="Hu H."/>
            <person name="Hughes D.S.T."/>
            <person name="Huylmans A.-K."/>
            <person name="Kemena C."/>
            <person name="Kremer L.P.M."/>
            <person name="Lee S.L."/>
            <person name="Lopez-Ezquerra A."/>
            <person name="Mallet L."/>
            <person name="Monroy-Kuhn J.M."/>
            <person name="Moser A."/>
            <person name="Murali S.C."/>
            <person name="Muzny D.M."/>
            <person name="Otani S."/>
            <person name="Piulachs M.-D."/>
            <person name="Poelchau M."/>
            <person name="Qu J."/>
            <person name="Schaub F."/>
            <person name="Wada-Katsumata A."/>
            <person name="Worley K.C."/>
            <person name="Xie Q."/>
            <person name="Ylla G."/>
            <person name="Poulsen M."/>
            <person name="Gibbs R.A."/>
            <person name="Schal C."/>
            <person name="Richards S."/>
            <person name="Belles X."/>
            <person name="Korb J."/>
            <person name="Bornberg-Bauer E."/>
        </authorList>
    </citation>
    <scope>NUCLEOTIDE SEQUENCE [LARGE SCALE GENOMIC DNA]</scope>
    <source>
        <tissue evidence="2">Whole body</tissue>
    </source>
</reference>
<feature type="transmembrane region" description="Helical" evidence="1">
    <location>
        <begin position="106"/>
        <end position="128"/>
    </location>
</feature>
<name>A0A2J7RS98_9NEOP</name>
<keyword evidence="1" id="KW-0472">Membrane</keyword>
<dbReference type="EMBL" id="NEVH01000269">
    <property type="protein sequence ID" value="PNF43692.1"/>
    <property type="molecule type" value="Genomic_DNA"/>
</dbReference>
<feature type="transmembrane region" description="Helical" evidence="1">
    <location>
        <begin position="12"/>
        <end position="32"/>
    </location>
</feature>
<accession>A0A2J7RS98</accession>
<feature type="transmembrane region" description="Helical" evidence="1">
    <location>
        <begin position="38"/>
        <end position="57"/>
    </location>
</feature>
<evidence type="ECO:0000256" key="1">
    <source>
        <dbReference type="SAM" id="Phobius"/>
    </source>
</evidence>